<evidence type="ECO:0000256" key="1">
    <source>
        <dbReference type="ARBA" id="ARBA00004123"/>
    </source>
</evidence>
<dbReference type="InterPro" id="IPR036910">
    <property type="entry name" value="HMG_box_dom_sf"/>
</dbReference>
<keyword evidence="3 4" id="KW-0539">Nucleus</keyword>
<dbReference type="Proteomes" id="UP000292702">
    <property type="component" value="Unassembled WGS sequence"/>
</dbReference>
<dbReference type="GO" id="GO:0005634">
    <property type="term" value="C:nucleus"/>
    <property type="evidence" value="ECO:0007669"/>
    <property type="project" value="UniProtKB-SubCell"/>
</dbReference>
<keyword evidence="8" id="KW-1185">Reference proteome</keyword>
<dbReference type="PANTHER" id="PTHR48112:SF32">
    <property type="entry name" value="HIGH MOBILITY GROUP PROTEIN B3"/>
    <property type="match status" value="1"/>
</dbReference>
<comment type="caution">
    <text evidence="7">The sequence shown here is derived from an EMBL/GenBank/DDBJ whole genome shotgun (WGS) entry which is preliminary data.</text>
</comment>
<sequence length="273" mass="31142">MASLFARRALSRTTVTALLNMSAKPVSLSSVPTRPAWSRTFLTTTPRLDPAAAAAKVKAKPAKSATPKSKVAKEKAKKHSSLLHEKPVKLTKELLPPKRPRSAFIAFSAHRRHEGGISTGKPKEDMLSDAREAGKAWKELTEEQKQPYVTQFEMDMAQYRAARAAWWDNASPEVIKAVRQRKASKVKRLAEDTSGKWHPRRLYQLRDVRKDGRQKPSAYRLWVSEWLRSEGRQRYPGNMKEAFRVAGPIWKSMSEEQRQSYQDTCDKIRAEMK</sequence>
<dbReference type="Pfam" id="PF09011">
    <property type="entry name" value="HMG_box_2"/>
    <property type="match status" value="1"/>
</dbReference>
<keyword evidence="2 4" id="KW-0238">DNA-binding</keyword>
<dbReference type="STRING" id="92696.A0A4R0RE33"/>
<dbReference type="SMART" id="SM00398">
    <property type="entry name" value="HMG"/>
    <property type="match status" value="1"/>
</dbReference>
<dbReference type="OrthoDB" id="1919336at2759"/>
<dbReference type="SUPFAM" id="SSF47095">
    <property type="entry name" value="HMG-box"/>
    <property type="match status" value="2"/>
</dbReference>
<protein>
    <recommendedName>
        <fullName evidence="6">HMG box domain-containing protein</fullName>
    </recommendedName>
</protein>
<reference evidence="7 8" key="1">
    <citation type="submission" date="2018-11" db="EMBL/GenBank/DDBJ databases">
        <title>Genome assembly of Steccherinum ochraceum LE-BIN_3174, the white-rot fungus of the Steccherinaceae family (The Residual Polyporoid clade, Polyporales, Basidiomycota).</title>
        <authorList>
            <person name="Fedorova T.V."/>
            <person name="Glazunova O.A."/>
            <person name="Landesman E.O."/>
            <person name="Moiseenko K.V."/>
            <person name="Psurtseva N.V."/>
            <person name="Savinova O.S."/>
            <person name="Shakhova N.V."/>
            <person name="Tyazhelova T.V."/>
            <person name="Vasina D.V."/>
        </authorList>
    </citation>
    <scope>NUCLEOTIDE SEQUENCE [LARGE SCALE GENOMIC DNA]</scope>
    <source>
        <strain evidence="7 8">LE-BIN_3174</strain>
    </source>
</reference>
<dbReference type="CDD" id="cd00084">
    <property type="entry name" value="HMG-box_SF"/>
    <property type="match status" value="1"/>
</dbReference>
<name>A0A4R0RE33_9APHY</name>
<feature type="domain" description="HMG box" evidence="6">
    <location>
        <begin position="97"/>
        <end position="167"/>
    </location>
</feature>
<feature type="DNA-binding region" description="HMG box" evidence="4">
    <location>
        <begin position="212"/>
        <end position="273"/>
    </location>
</feature>
<feature type="compositionally biased region" description="Low complexity" evidence="5">
    <location>
        <begin position="52"/>
        <end position="69"/>
    </location>
</feature>
<organism evidence="7 8">
    <name type="scientific">Steccherinum ochraceum</name>
    <dbReference type="NCBI Taxonomy" id="92696"/>
    <lineage>
        <taxon>Eukaryota</taxon>
        <taxon>Fungi</taxon>
        <taxon>Dikarya</taxon>
        <taxon>Basidiomycota</taxon>
        <taxon>Agaricomycotina</taxon>
        <taxon>Agaricomycetes</taxon>
        <taxon>Polyporales</taxon>
        <taxon>Steccherinaceae</taxon>
        <taxon>Steccherinum</taxon>
    </lineage>
</organism>
<dbReference type="InterPro" id="IPR050342">
    <property type="entry name" value="HMGB"/>
</dbReference>
<gene>
    <name evidence="7" type="ORF">EIP91_003386</name>
</gene>
<accession>A0A4R0RE33</accession>
<dbReference type="InterPro" id="IPR009071">
    <property type="entry name" value="HMG_box_dom"/>
</dbReference>
<evidence type="ECO:0000313" key="7">
    <source>
        <dbReference type="EMBL" id="TCD64973.1"/>
    </source>
</evidence>
<dbReference type="Gene3D" id="1.10.30.10">
    <property type="entry name" value="High mobility group box domain"/>
    <property type="match status" value="2"/>
</dbReference>
<dbReference type="EMBL" id="RWJN01000205">
    <property type="protein sequence ID" value="TCD64973.1"/>
    <property type="molecule type" value="Genomic_DNA"/>
</dbReference>
<evidence type="ECO:0000313" key="8">
    <source>
        <dbReference type="Proteomes" id="UP000292702"/>
    </source>
</evidence>
<evidence type="ECO:0000256" key="3">
    <source>
        <dbReference type="ARBA" id="ARBA00023242"/>
    </source>
</evidence>
<feature type="domain" description="HMG box" evidence="6">
    <location>
        <begin position="212"/>
        <end position="273"/>
    </location>
</feature>
<evidence type="ECO:0000259" key="6">
    <source>
        <dbReference type="PROSITE" id="PS50118"/>
    </source>
</evidence>
<comment type="subcellular location">
    <subcellularLocation>
        <location evidence="1">Nucleus</location>
    </subcellularLocation>
</comment>
<dbReference type="GO" id="GO:0003677">
    <property type="term" value="F:DNA binding"/>
    <property type="evidence" value="ECO:0007669"/>
    <property type="project" value="UniProtKB-UniRule"/>
</dbReference>
<evidence type="ECO:0000256" key="2">
    <source>
        <dbReference type="ARBA" id="ARBA00023125"/>
    </source>
</evidence>
<proteinExistence type="predicted"/>
<feature type="DNA-binding region" description="HMG box" evidence="4">
    <location>
        <begin position="97"/>
        <end position="167"/>
    </location>
</feature>
<feature type="region of interest" description="Disordered" evidence="5">
    <location>
        <begin position="52"/>
        <end position="80"/>
    </location>
</feature>
<dbReference type="PANTHER" id="PTHR48112">
    <property type="entry name" value="HIGH MOBILITY GROUP PROTEIN DSP1"/>
    <property type="match status" value="1"/>
</dbReference>
<dbReference type="AlphaFoldDB" id="A0A4R0RE33"/>
<dbReference type="Pfam" id="PF00505">
    <property type="entry name" value="HMG_box"/>
    <property type="match status" value="1"/>
</dbReference>
<evidence type="ECO:0000256" key="5">
    <source>
        <dbReference type="SAM" id="MobiDB-lite"/>
    </source>
</evidence>
<dbReference type="PROSITE" id="PS50118">
    <property type="entry name" value="HMG_BOX_2"/>
    <property type="match status" value="2"/>
</dbReference>
<evidence type="ECO:0000256" key="4">
    <source>
        <dbReference type="PROSITE-ProRule" id="PRU00267"/>
    </source>
</evidence>